<name>A0AAE3KN35_9CYAN</name>
<dbReference type="SFLD" id="SFLDG01129">
    <property type="entry name" value="C1.5:_HAD__Beta-PGM__Phosphata"/>
    <property type="match status" value="1"/>
</dbReference>
<dbReference type="SUPFAM" id="SSF56784">
    <property type="entry name" value="HAD-like"/>
    <property type="match status" value="1"/>
</dbReference>
<keyword evidence="2" id="KW-1185">Reference proteome</keyword>
<keyword evidence="1" id="KW-0378">Hydrolase</keyword>
<dbReference type="Gene3D" id="1.10.150.240">
    <property type="entry name" value="Putative phosphatase, domain 2"/>
    <property type="match status" value="1"/>
</dbReference>
<dbReference type="PANTHER" id="PTHR43434">
    <property type="entry name" value="PHOSPHOGLYCOLATE PHOSPHATASE"/>
    <property type="match status" value="1"/>
</dbReference>
<protein>
    <submittedName>
        <fullName evidence="1">HAD hydrolase-like protein</fullName>
    </submittedName>
</protein>
<evidence type="ECO:0000313" key="2">
    <source>
        <dbReference type="Proteomes" id="UP001204953"/>
    </source>
</evidence>
<dbReference type="RefSeq" id="WP_254012891.1">
    <property type="nucleotide sequence ID" value="NZ_JAMZMM010000171.1"/>
</dbReference>
<dbReference type="GO" id="GO:0005829">
    <property type="term" value="C:cytosol"/>
    <property type="evidence" value="ECO:0007669"/>
    <property type="project" value="TreeGrafter"/>
</dbReference>
<dbReference type="InterPro" id="IPR050155">
    <property type="entry name" value="HAD-like_hydrolase_sf"/>
</dbReference>
<sequence>MSIKVILFDFDGTIADTLDALVNITNRLAVEFGFKPLNPEEVPLVKTLTARQLIKKSGISIFKIPPLLKRVKLDLRQEIQRLSPIIGMKEALEQLKDEGNILGIVTTNSEENVRLFLNQHQMEELFSYLYSETTIFGKNKVLKKFMSQYNLTSEQVIYVGDEARDIESSKKAHIKVIAVSWGFNSPEALAKHNPDFLIHHPHELIETIRQI</sequence>
<proteinExistence type="predicted"/>
<dbReference type="Pfam" id="PF13419">
    <property type="entry name" value="HAD_2"/>
    <property type="match status" value="1"/>
</dbReference>
<dbReference type="InterPro" id="IPR041492">
    <property type="entry name" value="HAD_2"/>
</dbReference>
<evidence type="ECO:0000313" key="1">
    <source>
        <dbReference type="EMBL" id="MCP2730125.1"/>
    </source>
</evidence>
<organism evidence="1 2">
    <name type="scientific">Limnofasciculus baicalensis BBK-W-15</name>
    <dbReference type="NCBI Taxonomy" id="2699891"/>
    <lineage>
        <taxon>Bacteria</taxon>
        <taxon>Bacillati</taxon>
        <taxon>Cyanobacteriota</taxon>
        <taxon>Cyanophyceae</taxon>
        <taxon>Coleofasciculales</taxon>
        <taxon>Coleofasciculaceae</taxon>
        <taxon>Limnofasciculus</taxon>
        <taxon>Limnofasciculus baicalensis</taxon>
    </lineage>
</organism>
<dbReference type="PANTHER" id="PTHR43434:SF13">
    <property type="entry name" value="PHOSPHOGLYCOLATE PHOSPHATASE"/>
    <property type="match status" value="1"/>
</dbReference>
<dbReference type="GO" id="GO:0008967">
    <property type="term" value="F:phosphoglycolate phosphatase activity"/>
    <property type="evidence" value="ECO:0007669"/>
    <property type="project" value="TreeGrafter"/>
</dbReference>
<accession>A0AAE3KN35</accession>
<reference evidence="1" key="1">
    <citation type="submission" date="2022-06" db="EMBL/GenBank/DDBJ databases">
        <title>New cyanobacteria of genus Symplocastrum in benthos of Lake Baikal.</title>
        <authorList>
            <person name="Sorokovikova E."/>
            <person name="Tikhonova I."/>
            <person name="Krasnopeev A."/>
            <person name="Evseev P."/>
            <person name="Gladkikh A."/>
            <person name="Belykh O."/>
        </authorList>
    </citation>
    <scope>NUCLEOTIDE SEQUENCE</scope>
    <source>
        <strain evidence="1">BBK-W-15</strain>
    </source>
</reference>
<dbReference type="Gene3D" id="3.40.50.1000">
    <property type="entry name" value="HAD superfamily/HAD-like"/>
    <property type="match status" value="1"/>
</dbReference>
<dbReference type="SFLD" id="SFLDS00003">
    <property type="entry name" value="Haloacid_Dehalogenase"/>
    <property type="match status" value="1"/>
</dbReference>
<dbReference type="Proteomes" id="UP001204953">
    <property type="component" value="Unassembled WGS sequence"/>
</dbReference>
<dbReference type="AlphaFoldDB" id="A0AAE3KN35"/>
<dbReference type="InterPro" id="IPR036412">
    <property type="entry name" value="HAD-like_sf"/>
</dbReference>
<dbReference type="InterPro" id="IPR023198">
    <property type="entry name" value="PGP-like_dom2"/>
</dbReference>
<comment type="caution">
    <text evidence="1">The sequence shown here is derived from an EMBL/GenBank/DDBJ whole genome shotgun (WGS) entry which is preliminary data.</text>
</comment>
<dbReference type="InterPro" id="IPR023214">
    <property type="entry name" value="HAD_sf"/>
</dbReference>
<gene>
    <name evidence="1" type="ORF">NJ959_16965</name>
</gene>
<dbReference type="EMBL" id="JAMZMM010000171">
    <property type="protein sequence ID" value="MCP2730125.1"/>
    <property type="molecule type" value="Genomic_DNA"/>
</dbReference>
<dbReference type="GO" id="GO:0006281">
    <property type="term" value="P:DNA repair"/>
    <property type="evidence" value="ECO:0007669"/>
    <property type="project" value="TreeGrafter"/>
</dbReference>